<feature type="chain" id="PRO_5020556313" description="Acid phosphatase" evidence="4">
    <location>
        <begin position="20"/>
        <end position="452"/>
    </location>
</feature>
<keyword evidence="3" id="KW-1133">Transmembrane helix</keyword>
<dbReference type="EMBL" id="AZBU02000008">
    <property type="protein sequence ID" value="TKR68241.1"/>
    <property type="molecule type" value="Genomic_DNA"/>
</dbReference>
<dbReference type="InterPro" id="IPR033379">
    <property type="entry name" value="Acid_Pase_AS"/>
</dbReference>
<dbReference type="OrthoDB" id="5821688at2759"/>
<dbReference type="PROSITE" id="PS00616">
    <property type="entry name" value="HIS_ACID_PHOSPHAT_1"/>
    <property type="match status" value="1"/>
</dbReference>
<evidence type="ECO:0000313" key="5">
    <source>
        <dbReference type="EMBL" id="TKR68241.1"/>
    </source>
</evidence>
<sequence length="452" mass="51746">MRLFLILFGALVGISVTQGFGNDAIYAARTQHKADISTLQFVQLVWRHGDRSPASLFPTDKGNNESTWTWGLGELTLKGMAQHYRLGKWLRKRYDGYLSKDYFPFEIFVRSSDYNRTLVSAQANLAGLFEPSKEEQWTPSLKWRPIPVHTIPQFEDKELYDAIKCPTGAEENERVYNSEAVVKIEKENEAFLRFIGEQSGMELPLRLQNLWNIFDPIYVESCHNDTHKVPSWVNATVFEQLTELYHLSTTFMYKSDLQKRLRAGPLLKSILTRMHEKVHGLVDHREKIYAYSAHDTSVSAILSAFGIIPSVFPHYATCAMVELHKIDGKNIVKLYYKNGTDLPEVFEYPIVGCEAPCSLEDAMLARKHVMPHNWKEECGLYKWYEAEIKTYLATIAILAFTTILFGTILLIDFVYKFGKRRIQNHGTPLPTSGGDDRRALLVESEEDDAAAE</sequence>
<evidence type="ECO:0000256" key="2">
    <source>
        <dbReference type="ARBA" id="ARBA00005375"/>
    </source>
</evidence>
<dbReference type="InterPro" id="IPR029033">
    <property type="entry name" value="His_PPase_superfam"/>
</dbReference>
<dbReference type="SUPFAM" id="SSF53254">
    <property type="entry name" value="Phosphoglycerate mutase-like"/>
    <property type="match status" value="1"/>
</dbReference>
<evidence type="ECO:0000256" key="1">
    <source>
        <dbReference type="ARBA" id="ARBA00000032"/>
    </source>
</evidence>
<protein>
    <recommendedName>
        <fullName evidence="7">Acid phosphatase</fullName>
    </recommendedName>
</protein>
<dbReference type="Gene3D" id="3.40.50.1240">
    <property type="entry name" value="Phosphoglycerate mutase-like"/>
    <property type="match status" value="1"/>
</dbReference>
<reference evidence="5 6" key="2">
    <citation type="journal article" date="2019" name="G3 (Bethesda)">
        <title>Hybrid Assembly of the Genome of the Entomopathogenic Nematode Steinernema carpocapsae Identifies the X-Chromosome.</title>
        <authorList>
            <person name="Serra L."/>
            <person name="Macchietto M."/>
            <person name="Macias-Munoz A."/>
            <person name="McGill C.J."/>
            <person name="Rodriguez I.M."/>
            <person name="Rodriguez B."/>
            <person name="Murad R."/>
            <person name="Mortazavi A."/>
        </authorList>
    </citation>
    <scope>NUCLEOTIDE SEQUENCE [LARGE SCALE GENOMIC DNA]</scope>
    <source>
        <strain evidence="5 6">ALL</strain>
    </source>
</reference>
<dbReference type="Pfam" id="PF00328">
    <property type="entry name" value="His_Phos_2"/>
    <property type="match status" value="1"/>
</dbReference>
<dbReference type="InterPro" id="IPR000560">
    <property type="entry name" value="His_Pase_clade-2"/>
</dbReference>
<comment type="caution">
    <text evidence="5">The sequence shown here is derived from an EMBL/GenBank/DDBJ whole genome shotgun (WGS) entry which is preliminary data.</text>
</comment>
<evidence type="ECO:0008006" key="7">
    <source>
        <dbReference type="Google" id="ProtNLM"/>
    </source>
</evidence>
<evidence type="ECO:0000256" key="3">
    <source>
        <dbReference type="SAM" id="Phobius"/>
    </source>
</evidence>
<dbReference type="GO" id="GO:0003993">
    <property type="term" value="F:acid phosphatase activity"/>
    <property type="evidence" value="ECO:0007669"/>
    <property type="project" value="UniProtKB-EC"/>
</dbReference>
<gene>
    <name evidence="5" type="ORF">L596_024248</name>
</gene>
<accession>A0A4U5MG71</accession>
<keyword evidence="6" id="KW-1185">Reference proteome</keyword>
<comment type="similarity">
    <text evidence="2">Belongs to the histidine acid phosphatase family.</text>
</comment>
<proteinExistence type="inferred from homology"/>
<dbReference type="STRING" id="34508.A0A4U5MG71"/>
<dbReference type="PANTHER" id="PTHR11567:SF210">
    <property type="entry name" value="ACID PHOSPHATASE 5-RELATED"/>
    <property type="match status" value="1"/>
</dbReference>
<dbReference type="CDD" id="cd07061">
    <property type="entry name" value="HP_HAP_like"/>
    <property type="match status" value="1"/>
</dbReference>
<comment type="catalytic activity">
    <reaction evidence="1">
        <text>a phosphate monoester + H2O = an alcohol + phosphate</text>
        <dbReference type="Rhea" id="RHEA:15017"/>
        <dbReference type="ChEBI" id="CHEBI:15377"/>
        <dbReference type="ChEBI" id="CHEBI:30879"/>
        <dbReference type="ChEBI" id="CHEBI:43474"/>
        <dbReference type="ChEBI" id="CHEBI:67140"/>
        <dbReference type="EC" id="3.1.3.2"/>
    </reaction>
</comment>
<feature type="transmembrane region" description="Helical" evidence="3">
    <location>
        <begin position="391"/>
        <end position="415"/>
    </location>
</feature>
<organism evidence="5 6">
    <name type="scientific">Steinernema carpocapsae</name>
    <name type="common">Entomopathogenic nematode</name>
    <dbReference type="NCBI Taxonomy" id="34508"/>
    <lineage>
        <taxon>Eukaryota</taxon>
        <taxon>Metazoa</taxon>
        <taxon>Ecdysozoa</taxon>
        <taxon>Nematoda</taxon>
        <taxon>Chromadorea</taxon>
        <taxon>Rhabditida</taxon>
        <taxon>Tylenchina</taxon>
        <taxon>Panagrolaimomorpha</taxon>
        <taxon>Strongyloidoidea</taxon>
        <taxon>Steinernematidae</taxon>
        <taxon>Steinernema</taxon>
    </lineage>
</organism>
<reference evidence="5 6" key="1">
    <citation type="journal article" date="2015" name="Genome Biol.">
        <title>Comparative genomics of Steinernema reveals deeply conserved gene regulatory networks.</title>
        <authorList>
            <person name="Dillman A.R."/>
            <person name="Macchietto M."/>
            <person name="Porter C.F."/>
            <person name="Rogers A."/>
            <person name="Williams B."/>
            <person name="Antoshechkin I."/>
            <person name="Lee M.M."/>
            <person name="Goodwin Z."/>
            <person name="Lu X."/>
            <person name="Lewis E.E."/>
            <person name="Goodrich-Blair H."/>
            <person name="Stock S.P."/>
            <person name="Adams B.J."/>
            <person name="Sternberg P.W."/>
            <person name="Mortazavi A."/>
        </authorList>
    </citation>
    <scope>NUCLEOTIDE SEQUENCE [LARGE SCALE GENOMIC DNA]</scope>
    <source>
        <strain evidence="5 6">ALL</strain>
    </source>
</reference>
<evidence type="ECO:0000256" key="4">
    <source>
        <dbReference type="SAM" id="SignalP"/>
    </source>
</evidence>
<dbReference type="InterPro" id="IPR050645">
    <property type="entry name" value="Histidine_acid_phosphatase"/>
</dbReference>
<evidence type="ECO:0000313" key="6">
    <source>
        <dbReference type="Proteomes" id="UP000298663"/>
    </source>
</evidence>
<keyword evidence="3" id="KW-0472">Membrane</keyword>
<dbReference type="Proteomes" id="UP000298663">
    <property type="component" value="Unassembled WGS sequence"/>
</dbReference>
<name>A0A4U5MG71_STECR</name>
<keyword evidence="4" id="KW-0732">Signal</keyword>
<dbReference type="PANTHER" id="PTHR11567">
    <property type="entry name" value="ACID PHOSPHATASE-RELATED"/>
    <property type="match status" value="1"/>
</dbReference>
<dbReference type="AlphaFoldDB" id="A0A4U5MG71"/>
<dbReference type="PROSITE" id="PS00778">
    <property type="entry name" value="HIS_ACID_PHOSPHAT_2"/>
    <property type="match status" value="1"/>
</dbReference>
<feature type="signal peptide" evidence="4">
    <location>
        <begin position="1"/>
        <end position="19"/>
    </location>
</feature>
<keyword evidence="3" id="KW-0812">Transmembrane</keyword>